<dbReference type="PANTHER" id="PTHR30118:SF15">
    <property type="entry name" value="TRANSCRIPTIONAL REGULATORY PROTEIN"/>
    <property type="match status" value="1"/>
</dbReference>
<dbReference type="InterPro" id="IPR050389">
    <property type="entry name" value="LysR-type_TF"/>
</dbReference>
<keyword evidence="3" id="KW-0238">DNA-binding</keyword>
<organism evidence="6 7">
    <name type="scientific">Paracoccus nototheniae</name>
    <dbReference type="NCBI Taxonomy" id="2489002"/>
    <lineage>
        <taxon>Bacteria</taxon>
        <taxon>Pseudomonadati</taxon>
        <taxon>Pseudomonadota</taxon>
        <taxon>Alphaproteobacteria</taxon>
        <taxon>Rhodobacterales</taxon>
        <taxon>Paracoccaceae</taxon>
        <taxon>Paracoccus</taxon>
    </lineage>
</organism>
<evidence type="ECO:0000313" key="7">
    <source>
        <dbReference type="Proteomes" id="UP001597302"/>
    </source>
</evidence>
<comment type="caution">
    <text evidence="6">The sequence shown here is derived from an EMBL/GenBank/DDBJ whole genome shotgun (WGS) entry which is preliminary data.</text>
</comment>
<gene>
    <name evidence="6" type="ORF">ACFQ5P_06010</name>
</gene>
<sequence>MARSWRKAKNHSNRFTIWSIITVMNLRSIDLNLLVILEALLDEAHVGRAADRVGLSQPAASAALQRCRHLFDDPLLVRGRGAMHLTPKAQSLRDPLKSALAAIGQLVDPPNTPIAQICATLRITMADYPAALLTTVLQARLAETAPGIDLVIQPWQGGRLARAALIDGTTDMALSVFPGDDPDICRTEILHEHYVIALRTGHPAINGFDIARWLEWPHIVVSGKGEARSPLDLQFAERGLSRRVGMVVPAFGMVPELLRQSDRIAMLPSRVAEAAPGLVMLPPPIPVAGFTLHLAWHRRRAGDRALRHVAALLAAQSIDAAAC</sequence>
<feature type="domain" description="HTH lysR-type" evidence="5">
    <location>
        <begin position="29"/>
        <end position="86"/>
    </location>
</feature>
<dbReference type="InterPro" id="IPR036390">
    <property type="entry name" value="WH_DNA-bd_sf"/>
</dbReference>
<reference evidence="7" key="1">
    <citation type="journal article" date="2019" name="Int. J. Syst. Evol. Microbiol.">
        <title>The Global Catalogue of Microorganisms (GCM) 10K type strain sequencing project: providing services to taxonomists for standard genome sequencing and annotation.</title>
        <authorList>
            <consortium name="The Broad Institute Genomics Platform"/>
            <consortium name="The Broad Institute Genome Sequencing Center for Infectious Disease"/>
            <person name="Wu L."/>
            <person name="Ma J."/>
        </authorList>
    </citation>
    <scope>NUCLEOTIDE SEQUENCE [LARGE SCALE GENOMIC DNA]</scope>
    <source>
        <strain evidence="7">CCM 8875</strain>
    </source>
</reference>
<dbReference type="Gene3D" id="1.10.10.10">
    <property type="entry name" value="Winged helix-like DNA-binding domain superfamily/Winged helix DNA-binding domain"/>
    <property type="match status" value="1"/>
</dbReference>
<keyword evidence="7" id="KW-1185">Reference proteome</keyword>
<dbReference type="InterPro" id="IPR036388">
    <property type="entry name" value="WH-like_DNA-bd_sf"/>
</dbReference>
<accession>A0ABW4DT14</accession>
<dbReference type="PANTHER" id="PTHR30118">
    <property type="entry name" value="HTH-TYPE TRANSCRIPTIONAL REGULATOR LEUO-RELATED"/>
    <property type="match status" value="1"/>
</dbReference>
<protein>
    <submittedName>
        <fullName evidence="6">LysR family transcriptional regulator</fullName>
    </submittedName>
</protein>
<comment type="similarity">
    <text evidence="1">Belongs to the LysR transcriptional regulatory family.</text>
</comment>
<dbReference type="InterPro" id="IPR000847">
    <property type="entry name" value="LysR_HTH_N"/>
</dbReference>
<dbReference type="Pfam" id="PF03466">
    <property type="entry name" value="LysR_substrate"/>
    <property type="match status" value="1"/>
</dbReference>
<evidence type="ECO:0000313" key="6">
    <source>
        <dbReference type="EMBL" id="MFD1480842.1"/>
    </source>
</evidence>
<dbReference type="Gene3D" id="3.40.190.10">
    <property type="entry name" value="Periplasmic binding protein-like II"/>
    <property type="match status" value="2"/>
</dbReference>
<dbReference type="PROSITE" id="PS50931">
    <property type="entry name" value="HTH_LYSR"/>
    <property type="match status" value="1"/>
</dbReference>
<dbReference type="SUPFAM" id="SSF46785">
    <property type="entry name" value="Winged helix' DNA-binding domain"/>
    <property type="match status" value="1"/>
</dbReference>
<dbReference type="SUPFAM" id="SSF53850">
    <property type="entry name" value="Periplasmic binding protein-like II"/>
    <property type="match status" value="1"/>
</dbReference>
<dbReference type="RefSeq" id="WP_242679586.1">
    <property type="nucleotide sequence ID" value="NZ_CBCSAJ010000021.1"/>
</dbReference>
<keyword evidence="4" id="KW-0804">Transcription</keyword>
<dbReference type="CDD" id="cd08417">
    <property type="entry name" value="PBP2_Nitroaromatics_like"/>
    <property type="match status" value="1"/>
</dbReference>
<keyword evidence="2" id="KW-0805">Transcription regulation</keyword>
<evidence type="ECO:0000256" key="4">
    <source>
        <dbReference type="ARBA" id="ARBA00023163"/>
    </source>
</evidence>
<dbReference type="EMBL" id="JBHTOQ010000012">
    <property type="protein sequence ID" value="MFD1480842.1"/>
    <property type="molecule type" value="Genomic_DNA"/>
</dbReference>
<name>A0ABW4DT14_9RHOB</name>
<evidence type="ECO:0000256" key="3">
    <source>
        <dbReference type="ARBA" id="ARBA00023125"/>
    </source>
</evidence>
<dbReference type="Pfam" id="PF00126">
    <property type="entry name" value="HTH_1"/>
    <property type="match status" value="1"/>
</dbReference>
<evidence type="ECO:0000259" key="5">
    <source>
        <dbReference type="PROSITE" id="PS50931"/>
    </source>
</evidence>
<dbReference type="InterPro" id="IPR037402">
    <property type="entry name" value="YidZ_PBP2"/>
</dbReference>
<dbReference type="Proteomes" id="UP001597302">
    <property type="component" value="Unassembled WGS sequence"/>
</dbReference>
<dbReference type="InterPro" id="IPR005119">
    <property type="entry name" value="LysR_subst-bd"/>
</dbReference>
<evidence type="ECO:0000256" key="1">
    <source>
        <dbReference type="ARBA" id="ARBA00009437"/>
    </source>
</evidence>
<proteinExistence type="inferred from homology"/>
<evidence type="ECO:0000256" key="2">
    <source>
        <dbReference type="ARBA" id="ARBA00023015"/>
    </source>
</evidence>